<feature type="domain" description="Nitroreductase" evidence="4">
    <location>
        <begin position="27"/>
        <end position="195"/>
    </location>
</feature>
<protein>
    <submittedName>
        <fullName evidence="5">Nitroreductase</fullName>
    </submittedName>
</protein>
<dbReference type="KEGG" id="gph:GEMMAAP_01480"/>
<keyword evidence="6" id="KW-1185">Reference proteome</keyword>
<proteinExistence type="predicted"/>
<dbReference type="EMBL" id="CP011454">
    <property type="protein sequence ID" value="AMW03872.1"/>
    <property type="molecule type" value="Genomic_DNA"/>
</dbReference>
<keyword evidence="1" id="KW-0285">Flavoprotein</keyword>
<dbReference type="STRING" id="1379270.GEMMAAP_01480"/>
<dbReference type="CDD" id="cd02144">
    <property type="entry name" value="iodotyrosine_dehalogenase"/>
    <property type="match status" value="1"/>
</dbReference>
<dbReference type="Proteomes" id="UP000076404">
    <property type="component" value="Chromosome"/>
</dbReference>
<dbReference type="PANTHER" id="PTHR23026">
    <property type="entry name" value="NADPH NITROREDUCTASE"/>
    <property type="match status" value="1"/>
</dbReference>
<gene>
    <name evidence="5" type="ORF">GEMMAAP_01480</name>
</gene>
<reference evidence="5 6" key="1">
    <citation type="journal article" date="2014" name="Proc. Natl. Acad. Sci. U.S.A.">
        <title>Functional type 2 photosynthetic reaction centers found in the rare bacterial phylum Gemmatimonadetes.</title>
        <authorList>
            <person name="Zeng Y."/>
            <person name="Feng F."/>
            <person name="Medova H."/>
            <person name="Dean J."/>
            <person name="Koblizek M."/>
        </authorList>
    </citation>
    <scope>NUCLEOTIDE SEQUENCE [LARGE SCALE GENOMIC DNA]</scope>
    <source>
        <strain evidence="5 6">AP64</strain>
    </source>
</reference>
<dbReference type="Gene3D" id="3.40.109.10">
    <property type="entry name" value="NADH Oxidase"/>
    <property type="match status" value="1"/>
</dbReference>
<dbReference type="InterPro" id="IPR029479">
    <property type="entry name" value="Nitroreductase"/>
</dbReference>
<dbReference type="InterPro" id="IPR050627">
    <property type="entry name" value="Nitroreductase/BluB"/>
</dbReference>
<sequence length="217" mass="24152">MFEPLVHERLSPEESAQRGAAFAVHMQRRRTTRHFSSDPVPQEWIAQAIRAAGSAPSGAHQQPWTFVAVSDAALKQRMRDAAEAEERRFYAEVITDEWRAALEPLGTDSVKTHLTDAPWVVVLFRQSFGFHADGRKRTHYYTQESCGIAAGMFITAIHTMGLVTLTHTPSPMGFLGELLERPANEKAFLVLPVGYPQAGAQVPALTRKSDADTVVWR</sequence>
<dbReference type="PANTHER" id="PTHR23026:SF90">
    <property type="entry name" value="IODOTYROSINE DEIODINASE 1"/>
    <property type="match status" value="1"/>
</dbReference>
<dbReference type="InterPro" id="IPR000415">
    <property type="entry name" value="Nitroreductase-like"/>
</dbReference>
<reference evidence="5 6" key="2">
    <citation type="journal article" date="2016" name="Environ. Microbiol. Rep.">
        <title>Metagenomic evidence for the presence of phototrophic Gemmatimonadetes bacteria in diverse environments.</title>
        <authorList>
            <person name="Zeng Y."/>
            <person name="Baumbach J."/>
            <person name="Barbosa E.G."/>
            <person name="Azevedo V."/>
            <person name="Zhang C."/>
            <person name="Koblizek M."/>
        </authorList>
    </citation>
    <scope>NUCLEOTIDE SEQUENCE [LARGE SCALE GENOMIC DNA]</scope>
    <source>
        <strain evidence="5 6">AP64</strain>
    </source>
</reference>
<dbReference type="eggNOG" id="COG0778">
    <property type="taxonomic scope" value="Bacteria"/>
</dbReference>
<accession>A0A143BH89</accession>
<dbReference type="AlphaFoldDB" id="A0A143BH89"/>
<evidence type="ECO:0000313" key="6">
    <source>
        <dbReference type="Proteomes" id="UP000076404"/>
    </source>
</evidence>
<organism evidence="5 6">
    <name type="scientific">Gemmatimonas phototrophica</name>
    <dbReference type="NCBI Taxonomy" id="1379270"/>
    <lineage>
        <taxon>Bacteria</taxon>
        <taxon>Pseudomonadati</taxon>
        <taxon>Gemmatimonadota</taxon>
        <taxon>Gemmatimonadia</taxon>
        <taxon>Gemmatimonadales</taxon>
        <taxon>Gemmatimonadaceae</taxon>
        <taxon>Gemmatimonas</taxon>
    </lineage>
</organism>
<dbReference type="GO" id="GO:0016491">
    <property type="term" value="F:oxidoreductase activity"/>
    <property type="evidence" value="ECO:0007669"/>
    <property type="project" value="UniProtKB-KW"/>
</dbReference>
<evidence type="ECO:0000256" key="2">
    <source>
        <dbReference type="ARBA" id="ARBA00022643"/>
    </source>
</evidence>
<keyword evidence="3" id="KW-0560">Oxidoreductase</keyword>
<keyword evidence="2" id="KW-0288">FMN</keyword>
<evidence type="ECO:0000259" key="4">
    <source>
        <dbReference type="Pfam" id="PF00881"/>
    </source>
</evidence>
<evidence type="ECO:0000313" key="5">
    <source>
        <dbReference type="EMBL" id="AMW03872.1"/>
    </source>
</evidence>
<evidence type="ECO:0000256" key="3">
    <source>
        <dbReference type="ARBA" id="ARBA00023002"/>
    </source>
</evidence>
<dbReference type="Pfam" id="PF00881">
    <property type="entry name" value="Nitroreductase"/>
    <property type="match status" value="1"/>
</dbReference>
<evidence type="ECO:0000256" key="1">
    <source>
        <dbReference type="ARBA" id="ARBA00022630"/>
    </source>
</evidence>
<name>A0A143BH89_9BACT</name>
<dbReference type="SUPFAM" id="SSF55469">
    <property type="entry name" value="FMN-dependent nitroreductase-like"/>
    <property type="match status" value="1"/>
</dbReference>
<dbReference type="OrthoDB" id="9809288at2"/>
<dbReference type="RefSeq" id="WP_043580130.1">
    <property type="nucleotide sequence ID" value="NZ_CP011454.1"/>
</dbReference>